<comment type="caution">
    <text evidence="2">The sequence shown here is derived from an EMBL/GenBank/DDBJ whole genome shotgun (WGS) entry which is preliminary data.</text>
</comment>
<dbReference type="Proteomes" id="UP001280121">
    <property type="component" value="Unassembled WGS sequence"/>
</dbReference>
<dbReference type="EMBL" id="JANJYI010000009">
    <property type="protein sequence ID" value="KAK2636056.1"/>
    <property type="molecule type" value="Genomic_DNA"/>
</dbReference>
<feature type="region of interest" description="Disordered" evidence="1">
    <location>
        <begin position="32"/>
        <end position="63"/>
    </location>
</feature>
<gene>
    <name evidence="2" type="ORF">Ddye_030848</name>
</gene>
<keyword evidence="3" id="KW-1185">Reference proteome</keyword>
<evidence type="ECO:0000313" key="2">
    <source>
        <dbReference type="EMBL" id="KAK2636056.1"/>
    </source>
</evidence>
<dbReference type="AlphaFoldDB" id="A0AAD9THE9"/>
<name>A0AAD9THE9_9ROSI</name>
<proteinExistence type="predicted"/>
<evidence type="ECO:0000256" key="1">
    <source>
        <dbReference type="SAM" id="MobiDB-lite"/>
    </source>
</evidence>
<evidence type="ECO:0000313" key="3">
    <source>
        <dbReference type="Proteomes" id="UP001280121"/>
    </source>
</evidence>
<reference evidence="2" key="1">
    <citation type="journal article" date="2023" name="Plant J.">
        <title>Genome sequences and population genomics provide insights into the demographic history, inbreeding, and mutation load of two 'living fossil' tree species of Dipteronia.</title>
        <authorList>
            <person name="Feng Y."/>
            <person name="Comes H.P."/>
            <person name="Chen J."/>
            <person name="Zhu S."/>
            <person name="Lu R."/>
            <person name="Zhang X."/>
            <person name="Li P."/>
            <person name="Qiu J."/>
            <person name="Olsen K.M."/>
            <person name="Qiu Y."/>
        </authorList>
    </citation>
    <scope>NUCLEOTIDE SEQUENCE</scope>
    <source>
        <strain evidence="2">KIB01</strain>
    </source>
</reference>
<accession>A0AAD9THE9</accession>
<feature type="compositionally biased region" description="Basic residues" evidence="1">
    <location>
        <begin position="54"/>
        <end position="63"/>
    </location>
</feature>
<protein>
    <submittedName>
        <fullName evidence="2">Uncharacterized protein</fullName>
    </submittedName>
</protein>
<sequence length="63" mass="7113">MAQDNHEKDDGSQNVAVEVDCTQDSNVVKVKGLKKKETSRGRRRIKSGLEKALTKRKKQTNVM</sequence>
<organism evidence="2 3">
    <name type="scientific">Dipteronia dyeriana</name>
    <dbReference type="NCBI Taxonomy" id="168575"/>
    <lineage>
        <taxon>Eukaryota</taxon>
        <taxon>Viridiplantae</taxon>
        <taxon>Streptophyta</taxon>
        <taxon>Embryophyta</taxon>
        <taxon>Tracheophyta</taxon>
        <taxon>Spermatophyta</taxon>
        <taxon>Magnoliopsida</taxon>
        <taxon>eudicotyledons</taxon>
        <taxon>Gunneridae</taxon>
        <taxon>Pentapetalae</taxon>
        <taxon>rosids</taxon>
        <taxon>malvids</taxon>
        <taxon>Sapindales</taxon>
        <taxon>Sapindaceae</taxon>
        <taxon>Hippocastanoideae</taxon>
        <taxon>Acereae</taxon>
        <taxon>Dipteronia</taxon>
    </lineage>
</organism>